<dbReference type="Proteomes" id="UP000002748">
    <property type="component" value="Unassembled WGS sequence"/>
</dbReference>
<dbReference type="InterPro" id="IPR040204">
    <property type="entry name" value="UBR7"/>
</dbReference>
<evidence type="ECO:0000259" key="5">
    <source>
        <dbReference type="SMART" id="SM00249"/>
    </source>
</evidence>
<dbReference type="AlphaFoldDB" id="J6ESS0"/>
<dbReference type="Gene3D" id="3.30.40.10">
    <property type="entry name" value="Zinc/RING finger domain, C3HC4 (zinc finger)"/>
    <property type="match status" value="1"/>
</dbReference>
<dbReference type="PANTHER" id="PTHR13513">
    <property type="entry name" value="E3 UBIQUITIN-PROTEIN LIGASE UBR7"/>
    <property type="match status" value="1"/>
</dbReference>
<dbReference type="VEuPathDB" id="FungiDB:A1Q1_05710"/>
<dbReference type="InterPro" id="IPR011011">
    <property type="entry name" value="Znf_FYVE_PHD"/>
</dbReference>
<keyword evidence="3" id="KW-0862">Zinc</keyword>
<evidence type="ECO:0000256" key="3">
    <source>
        <dbReference type="ARBA" id="ARBA00022833"/>
    </source>
</evidence>
<keyword evidence="2" id="KW-0863">Zinc-finger</keyword>
<dbReference type="OrthoDB" id="5795902at2759"/>
<feature type="domain" description="Zinc finger PHD-type" evidence="5">
    <location>
        <begin position="36"/>
        <end position="103"/>
    </location>
</feature>
<feature type="region of interest" description="Disordered" evidence="4">
    <location>
        <begin position="140"/>
        <end position="204"/>
    </location>
</feature>
<dbReference type="SMART" id="SM00249">
    <property type="entry name" value="PHD"/>
    <property type="match status" value="1"/>
</dbReference>
<evidence type="ECO:0000313" key="7">
    <source>
        <dbReference type="Proteomes" id="UP000002748"/>
    </source>
</evidence>
<protein>
    <recommendedName>
        <fullName evidence="5">Zinc finger PHD-type domain-containing protein</fullName>
    </recommendedName>
</protein>
<gene>
    <name evidence="6" type="ORF">A1Q1_05710</name>
</gene>
<name>J6ESS0_TRIAS</name>
<dbReference type="PANTHER" id="PTHR13513:SF9">
    <property type="entry name" value="E3 UBIQUITIN-PROTEIN LIGASE UBR7-RELATED"/>
    <property type="match status" value="1"/>
</dbReference>
<organism evidence="6 7">
    <name type="scientific">Trichosporon asahii var. asahii (strain ATCC 90039 / CBS 2479 / JCM 2466 / KCTC 7840 / NBRC 103889/ NCYC 2677 / UAMH 7654)</name>
    <name type="common">Yeast</name>
    <dbReference type="NCBI Taxonomy" id="1186058"/>
    <lineage>
        <taxon>Eukaryota</taxon>
        <taxon>Fungi</taxon>
        <taxon>Dikarya</taxon>
        <taxon>Basidiomycota</taxon>
        <taxon>Agaricomycotina</taxon>
        <taxon>Tremellomycetes</taxon>
        <taxon>Trichosporonales</taxon>
        <taxon>Trichosporonaceae</taxon>
        <taxon>Trichosporon</taxon>
    </lineage>
</organism>
<comment type="caution">
    <text evidence="6">The sequence shown here is derived from an EMBL/GenBank/DDBJ whole genome shotgun (WGS) entry which is preliminary data.</text>
</comment>
<dbReference type="GeneID" id="25989222"/>
<dbReference type="HOGENOM" id="CLU_058467_0_0_1"/>
<dbReference type="EMBL" id="ALBS01000321">
    <property type="protein sequence ID" value="EJT45797.1"/>
    <property type="molecule type" value="Genomic_DNA"/>
</dbReference>
<reference evidence="6 7" key="1">
    <citation type="journal article" date="2012" name="Eukaryot. Cell">
        <title>Draft genome sequence of CBS 2479, the standard type strain of Trichosporon asahii.</title>
        <authorList>
            <person name="Yang R.Y."/>
            <person name="Li H.T."/>
            <person name="Zhu H."/>
            <person name="Zhou G.P."/>
            <person name="Wang M."/>
            <person name="Wang L."/>
        </authorList>
    </citation>
    <scope>NUCLEOTIDE SEQUENCE [LARGE SCALE GENOMIC DNA]</scope>
    <source>
        <strain evidence="7">ATCC 90039 / CBS 2479 / JCM 2466 / KCTC 7840 / NCYC 2677 / UAMH 7654</strain>
    </source>
</reference>
<dbReference type="SUPFAM" id="SSF57903">
    <property type="entry name" value="FYVE/PHD zinc finger"/>
    <property type="match status" value="1"/>
</dbReference>
<dbReference type="InterPro" id="IPR013083">
    <property type="entry name" value="Znf_RING/FYVE/PHD"/>
</dbReference>
<evidence type="ECO:0000256" key="1">
    <source>
        <dbReference type="ARBA" id="ARBA00022723"/>
    </source>
</evidence>
<dbReference type="PROSITE" id="PS01359">
    <property type="entry name" value="ZF_PHD_1"/>
    <property type="match status" value="1"/>
</dbReference>
<dbReference type="InterPro" id="IPR019786">
    <property type="entry name" value="Zinc_finger_PHD-type_CS"/>
</dbReference>
<feature type="compositionally biased region" description="Basic and acidic residues" evidence="4">
    <location>
        <begin position="142"/>
        <end position="162"/>
    </location>
</feature>
<sequence>MCPEGKKHKCTLNPPEKQPQPPNEGNRYSKNFSGTFCRCGRDYDPETEVEAMINCIGCEDWLHESCLNLQPRRTAPVEDDEDEEALCLIPSESYDGLVCAECVSGCPLLLERAGSEGWMVVEPTEEGSFVVLGRSEVVTTGAKRDHAGEEQEGKRARLDDAARSAAQPSTDKADKAQNTETREAKPELSKPEIKQKAPRKGSGDLFLAHGMRARLAKELDATLAATLPFPLVDEEIYEPPADTDPAETLDQVTERVVGSLPRVQAIEALHGFQNMKDKLKVMLQSRAESGSAVSREDIESFFADLNKSRR</sequence>
<dbReference type="RefSeq" id="XP_014176394.1">
    <property type="nucleotide sequence ID" value="XM_014320919.1"/>
</dbReference>
<feature type="compositionally biased region" description="Basic and acidic residues" evidence="4">
    <location>
        <begin position="171"/>
        <end position="195"/>
    </location>
</feature>
<dbReference type="GO" id="GO:0005737">
    <property type="term" value="C:cytoplasm"/>
    <property type="evidence" value="ECO:0007669"/>
    <property type="project" value="TreeGrafter"/>
</dbReference>
<accession>J6ESS0</accession>
<keyword evidence="1" id="KW-0479">Metal-binding</keyword>
<proteinExistence type="predicted"/>
<dbReference type="GO" id="GO:0008270">
    <property type="term" value="F:zinc ion binding"/>
    <property type="evidence" value="ECO:0007669"/>
    <property type="project" value="UniProtKB-KW"/>
</dbReference>
<feature type="region of interest" description="Disordered" evidence="4">
    <location>
        <begin position="1"/>
        <end position="28"/>
    </location>
</feature>
<dbReference type="KEGG" id="tasa:A1Q1_05710"/>
<evidence type="ECO:0000256" key="4">
    <source>
        <dbReference type="SAM" id="MobiDB-lite"/>
    </source>
</evidence>
<dbReference type="GO" id="GO:0061630">
    <property type="term" value="F:ubiquitin protein ligase activity"/>
    <property type="evidence" value="ECO:0007669"/>
    <property type="project" value="InterPro"/>
</dbReference>
<dbReference type="InterPro" id="IPR001965">
    <property type="entry name" value="Znf_PHD"/>
</dbReference>
<feature type="compositionally biased region" description="Basic residues" evidence="4">
    <location>
        <begin position="1"/>
        <end position="10"/>
    </location>
</feature>
<evidence type="ECO:0000256" key="2">
    <source>
        <dbReference type="ARBA" id="ARBA00022771"/>
    </source>
</evidence>
<evidence type="ECO:0000313" key="6">
    <source>
        <dbReference type="EMBL" id="EJT45797.1"/>
    </source>
</evidence>